<dbReference type="Gene3D" id="3.50.30.40">
    <property type="entry name" value="Ribonuclease E inhibitor RraA/RraA-like"/>
    <property type="match status" value="1"/>
</dbReference>
<evidence type="ECO:0000256" key="4">
    <source>
        <dbReference type="ARBA" id="ARBA00011233"/>
    </source>
</evidence>
<dbReference type="PANTHER" id="PTHR33254:SF4">
    <property type="entry name" value="4-HYDROXY-4-METHYL-2-OXOGLUTARATE ALDOLASE 3-RELATED"/>
    <property type="match status" value="1"/>
</dbReference>
<protein>
    <recommendedName>
        <fullName evidence="7">Putative 4-hydroxy-4-methyl-2-oxoglutarate aldolase</fullName>
        <ecNumber evidence="6">4.1.1.112</ecNumber>
        <ecNumber evidence="5">4.1.3.17</ecNumber>
    </recommendedName>
    <alternativeName>
        <fullName evidence="11">Oxaloacetate decarboxylase</fullName>
    </alternativeName>
    <alternativeName>
        <fullName evidence="9">Regulator of ribonuclease activity homolog</fullName>
    </alternativeName>
    <alternativeName>
        <fullName evidence="10">RraA-like protein</fullName>
    </alternativeName>
</protein>
<evidence type="ECO:0000256" key="6">
    <source>
        <dbReference type="ARBA" id="ARBA00012947"/>
    </source>
</evidence>
<comment type="function">
    <text evidence="8">Catalyzes the aldol cleavage of 4-hydroxy-4-methyl-2-oxoglutarate (HMG) into 2 molecules of pyruvate. Also contains a secondary oxaloacetate (OAA) decarboxylase activity due to the common pyruvate enolate transition state formed following C-C bond cleavage in the retro-aldol and decarboxylation reactions.</text>
</comment>
<dbReference type="Proteomes" id="UP001596298">
    <property type="component" value="Unassembled WGS sequence"/>
</dbReference>
<evidence type="ECO:0000313" key="13">
    <source>
        <dbReference type="EMBL" id="MFC6706790.1"/>
    </source>
</evidence>
<comment type="catalytic activity">
    <reaction evidence="12">
        <text>oxaloacetate + H(+) = pyruvate + CO2</text>
        <dbReference type="Rhea" id="RHEA:15641"/>
        <dbReference type="ChEBI" id="CHEBI:15361"/>
        <dbReference type="ChEBI" id="CHEBI:15378"/>
        <dbReference type="ChEBI" id="CHEBI:16452"/>
        <dbReference type="ChEBI" id="CHEBI:16526"/>
        <dbReference type="EC" id="4.1.1.112"/>
    </reaction>
</comment>
<accession>A0ABW2AIY4</accession>
<evidence type="ECO:0000313" key="14">
    <source>
        <dbReference type="Proteomes" id="UP001596298"/>
    </source>
</evidence>
<evidence type="ECO:0000256" key="9">
    <source>
        <dbReference type="ARBA" id="ARBA00029596"/>
    </source>
</evidence>
<dbReference type="RefSeq" id="WP_382403474.1">
    <property type="nucleotide sequence ID" value="NZ_JBHSWH010000001.1"/>
</dbReference>
<sequence>MFTQNLSAPQIDPAIVDALSEVCTSTLGHLRDHGFPRGLVPNRRPLKFIGTAITVRIPHLDSTAVHVAVDQARPGDVIVIEQSGDEQRSCFGGLVSFTAKERGVVGAIIDGKSNDYDEVLGYGFPLYSRGIAAHTTRIAGIEGAINVPVSVGGVVVEPGDVVFADSDGIAILKPDEALEIAKILKQKEDAEIPAREKIQTGGSLAEYSGAINYFNN</sequence>
<comment type="similarity">
    <text evidence="3">Belongs to the class II aldolase/RraA-like family.</text>
</comment>
<evidence type="ECO:0000256" key="2">
    <source>
        <dbReference type="ARBA" id="ARBA00001968"/>
    </source>
</evidence>
<keyword evidence="14" id="KW-1185">Reference proteome</keyword>
<dbReference type="CDD" id="cd16841">
    <property type="entry name" value="RraA_family"/>
    <property type="match status" value="1"/>
</dbReference>
<evidence type="ECO:0000256" key="1">
    <source>
        <dbReference type="ARBA" id="ARBA00001342"/>
    </source>
</evidence>
<evidence type="ECO:0000256" key="7">
    <source>
        <dbReference type="ARBA" id="ARBA00016549"/>
    </source>
</evidence>
<gene>
    <name evidence="13" type="ORF">ACFQDH_16380</name>
</gene>
<comment type="catalytic activity">
    <reaction evidence="1">
        <text>4-hydroxy-4-methyl-2-oxoglutarate = 2 pyruvate</text>
        <dbReference type="Rhea" id="RHEA:22748"/>
        <dbReference type="ChEBI" id="CHEBI:15361"/>
        <dbReference type="ChEBI" id="CHEBI:58276"/>
        <dbReference type="EC" id="4.1.3.17"/>
    </reaction>
</comment>
<reference evidence="14" key="1">
    <citation type="journal article" date="2019" name="Int. J. Syst. Evol. Microbiol.">
        <title>The Global Catalogue of Microorganisms (GCM) 10K type strain sequencing project: providing services to taxonomists for standard genome sequencing and annotation.</title>
        <authorList>
            <consortium name="The Broad Institute Genomics Platform"/>
            <consortium name="The Broad Institute Genome Sequencing Center for Infectious Disease"/>
            <person name="Wu L."/>
            <person name="Ma J."/>
        </authorList>
    </citation>
    <scope>NUCLEOTIDE SEQUENCE [LARGE SCALE GENOMIC DNA]</scope>
    <source>
        <strain evidence="14">CCUG 58127</strain>
    </source>
</reference>
<evidence type="ECO:0000256" key="8">
    <source>
        <dbReference type="ARBA" id="ARBA00025046"/>
    </source>
</evidence>
<dbReference type="InterPro" id="IPR005493">
    <property type="entry name" value="RraA/RraA-like"/>
</dbReference>
<evidence type="ECO:0000256" key="11">
    <source>
        <dbReference type="ARBA" id="ARBA00032305"/>
    </source>
</evidence>
<evidence type="ECO:0000256" key="5">
    <source>
        <dbReference type="ARBA" id="ARBA00012213"/>
    </source>
</evidence>
<comment type="caution">
    <text evidence="13">The sequence shown here is derived from an EMBL/GenBank/DDBJ whole genome shotgun (WGS) entry which is preliminary data.</text>
</comment>
<dbReference type="SUPFAM" id="SSF89562">
    <property type="entry name" value="RraA-like"/>
    <property type="match status" value="1"/>
</dbReference>
<comment type="cofactor">
    <cofactor evidence="2">
        <name>a divalent metal cation</name>
        <dbReference type="ChEBI" id="CHEBI:60240"/>
    </cofactor>
</comment>
<dbReference type="EC" id="4.1.1.112" evidence="6"/>
<organism evidence="13 14">
    <name type="scientific">Flexivirga alba</name>
    <dbReference type="NCBI Taxonomy" id="702742"/>
    <lineage>
        <taxon>Bacteria</taxon>
        <taxon>Bacillati</taxon>
        <taxon>Actinomycetota</taxon>
        <taxon>Actinomycetes</taxon>
        <taxon>Micrococcales</taxon>
        <taxon>Dermacoccaceae</taxon>
        <taxon>Flexivirga</taxon>
    </lineage>
</organism>
<dbReference type="InterPro" id="IPR036704">
    <property type="entry name" value="RraA/RraA-like_sf"/>
</dbReference>
<name>A0ABW2AIY4_9MICO</name>
<comment type="subunit">
    <text evidence="4">Homotrimer.</text>
</comment>
<evidence type="ECO:0000256" key="12">
    <source>
        <dbReference type="ARBA" id="ARBA00047973"/>
    </source>
</evidence>
<dbReference type="PANTHER" id="PTHR33254">
    <property type="entry name" value="4-HYDROXY-4-METHYL-2-OXOGLUTARATE ALDOLASE 3-RELATED"/>
    <property type="match status" value="1"/>
</dbReference>
<dbReference type="Pfam" id="PF03737">
    <property type="entry name" value="RraA-like"/>
    <property type="match status" value="1"/>
</dbReference>
<evidence type="ECO:0000256" key="10">
    <source>
        <dbReference type="ARBA" id="ARBA00030169"/>
    </source>
</evidence>
<evidence type="ECO:0000256" key="3">
    <source>
        <dbReference type="ARBA" id="ARBA00008621"/>
    </source>
</evidence>
<dbReference type="EMBL" id="JBHSWH010000001">
    <property type="protein sequence ID" value="MFC6706790.1"/>
    <property type="molecule type" value="Genomic_DNA"/>
</dbReference>
<proteinExistence type="inferred from homology"/>
<dbReference type="EC" id="4.1.3.17" evidence="5"/>